<keyword evidence="3" id="KW-1185">Reference proteome</keyword>
<comment type="caution">
    <text evidence="2">The sequence shown here is derived from an EMBL/GenBank/DDBJ whole genome shotgun (WGS) entry which is preliminary data.</text>
</comment>
<evidence type="ECO:0000256" key="1">
    <source>
        <dbReference type="SAM" id="MobiDB-lite"/>
    </source>
</evidence>
<evidence type="ECO:0000313" key="2">
    <source>
        <dbReference type="EMBL" id="CAK0820474.1"/>
    </source>
</evidence>
<reference evidence="2" key="1">
    <citation type="submission" date="2023-10" db="EMBL/GenBank/DDBJ databases">
        <authorList>
            <person name="Chen Y."/>
            <person name="Shah S."/>
            <person name="Dougan E. K."/>
            <person name="Thang M."/>
            <person name="Chan C."/>
        </authorList>
    </citation>
    <scope>NUCLEOTIDE SEQUENCE [LARGE SCALE GENOMIC DNA]</scope>
</reference>
<feature type="region of interest" description="Disordered" evidence="1">
    <location>
        <begin position="1"/>
        <end position="73"/>
    </location>
</feature>
<proteinExistence type="predicted"/>
<accession>A0ABN9RNC6</accession>
<dbReference type="Proteomes" id="UP001189429">
    <property type="component" value="Unassembled WGS sequence"/>
</dbReference>
<dbReference type="EMBL" id="CAUYUJ010007358">
    <property type="protein sequence ID" value="CAK0820474.1"/>
    <property type="molecule type" value="Genomic_DNA"/>
</dbReference>
<protein>
    <submittedName>
        <fullName evidence="2">Uncharacterized protein</fullName>
    </submittedName>
</protein>
<gene>
    <name evidence="2" type="ORF">PCOR1329_LOCUS22136</name>
</gene>
<organism evidence="2 3">
    <name type="scientific">Prorocentrum cordatum</name>
    <dbReference type="NCBI Taxonomy" id="2364126"/>
    <lineage>
        <taxon>Eukaryota</taxon>
        <taxon>Sar</taxon>
        <taxon>Alveolata</taxon>
        <taxon>Dinophyceae</taxon>
        <taxon>Prorocentrales</taxon>
        <taxon>Prorocentraceae</taxon>
        <taxon>Prorocentrum</taxon>
    </lineage>
</organism>
<feature type="compositionally biased region" description="Gly residues" evidence="1">
    <location>
        <begin position="21"/>
        <end position="35"/>
    </location>
</feature>
<feature type="compositionally biased region" description="Basic and acidic residues" evidence="1">
    <location>
        <begin position="59"/>
        <end position="72"/>
    </location>
</feature>
<evidence type="ECO:0000313" key="3">
    <source>
        <dbReference type="Proteomes" id="UP001189429"/>
    </source>
</evidence>
<sequence length="303" mass="30811">HGPPAPPRPGGGRAGRRRGPAGRGVVPGGGGGGPAGEREHAAMRVQALQTGSALGGARGETRTTEVAREAKQPEGPYTAADAEAFVGGYTVSGHSIASSAVGGAVVPRVEAFSVAQECMCSCQVTSHALACLGANDGNAFSALGFKEDGQWVMEQYSINGSVNGFQYHATMRFDAGGPPGGARHVTGHTLASPGEASVVTQFRAEHSATGCFQAGAELWLPPSSRAAGGGCPTVLAPVWPLDASGGLWRPPQTSEALLLFGCGGPGVSRPLPQGRLFLPSRFSTVLRPGEGPPETEIAKKLEQ</sequence>
<name>A0ABN9RNC6_9DINO</name>
<feature type="non-terminal residue" evidence="2">
    <location>
        <position position="1"/>
    </location>
</feature>